<protein>
    <submittedName>
        <fullName evidence="1">Uncharacterized protein</fullName>
    </submittedName>
</protein>
<reference evidence="1" key="2">
    <citation type="journal article" date="2020" name="Nat. Commun.">
        <title>Large-scale genome sequencing of mycorrhizal fungi provides insights into the early evolution of symbiotic traits.</title>
        <authorList>
            <person name="Miyauchi S."/>
            <person name="Kiss E."/>
            <person name="Kuo A."/>
            <person name="Drula E."/>
            <person name="Kohler A."/>
            <person name="Sanchez-Garcia M."/>
            <person name="Morin E."/>
            <person name="Andreopoulos B."/>
            <person name="Barry K.W."/>
            <person name="Bonito G."/>
            <person name="Buee M."/>
            <person name="Carver A."/>
            <person name="Chen C."/>
            <person name="Cichocki N."/>
            <person name="Clum A."/>
            <person name="Culley D."/>
            <person name="Crous P.W."/>
            <person name="Fauchery L."/>
            <person name="Girlanda M."/>
            <person name="Hayes R.D."/>
            <person name="Keri Z."/>
            <person name="LaButti K."/>
            <person name="Lipzen A."/>
            <person name="Lombard V."/>
            <person name="Magnuson J."/>
            <person name="Maillard F."/>
            <person name="Murat C."/>
            <person name="Nolan M."/>
            <person name="Ohm R.A."/>
            <person name="Pangilinan J."/>
            <person name="Pereira M.F."/>
            <person name="Perotto S."/>
            <person name="Peter M."/>
            <person name="Pfister S."/>
            <person name="Riley R."/>
            <person name="Sitrit Y."/>
            <person name="Stielow J.B."/>
            <person name="Szollosi G."/>
            <person name="Zifcakova L."/>
            <person name="Stursova M."/>
            <person name="Spatafora J.W."/>
            <person name="Tedersoo L."/>
            <person name="Vaario L.M."/>
            <person name="Yamada A."/>
            <person name="Yan M."/>
            <person name="Wang P."/>
            <person name="Xu J."/>
            <person name="Bruns T."/>
            <person name="Baldrian P."/>
            <person name="Vilgalys R."/>
            <person name="Dunand C."/>
            <person name="Henrissat B."/>
            <person name="Grigoriev I.V."/>
            <person name="Hibbett D."/>
            <person name="Nagy L.G."/>
            <person name="Martin F.M."/>
        </authorList>
    </citation>
    <scope>NUCLEOTIDE SEQUENCE</scope>
    <source>
        <strain evidence="1">BED1</strain>
    </source>
</reference>
<gene>
    <name evidence="1" type="ORF">L210DRAFT_3541221</name>
</gene>
<comment type="caution">
    <text evidence="1">The sequence shown here is derived from an EMBL/GenBank/DDBJ whole genome shotgun (WGS) entry which is preliminary data.</text>
</comment>
<evidence type="ECO:0000313" key="1">
    <source>
        <dbReference type="EMBL" id="KAF8439936.1"/>
    </source>
</evidence>
<name>A0AAD4BUE6_BOLED</name>
<accession>A0AAD4BUE6</accession>
<keyword evidence="2" id="KW-1185">Reference proteome</keyword>
<evidence type="ECO:0000313" key="2">
    <source>
        <dbReference type="Proteomes" id="UP001194468"/>
    </source>
</evidence>
<dbReference type="Proteomes" id="UP001194468">
    <property type="component" value="Unassembled WGS sequence"/>
</dbReference>
<sequence>MRPKHVGLDHGQPKTWLDHRSWMTSWKGHVQIFYCRGRWHEGGGRVHRGGQRRERSGCRILWTLLRSSWYVGLGDDAWLRTVAFAFDWAGIDDAPRERFS</sequence>
<organism evidence="1 2">
    <name type="scientific">Boletus edulis BED1</name>
    <dbReference type="NCBI Taxonomy" id="1328754"/>
    <lineage>
        <taxon>Eukaryota</taxon>
        <taxon>Fungi</taxon>
        <taxon>Dikarya</taxon>
        <taxon>Basidiomycota</taxon>
        <taxon>Agaricomycotina</taxon>
        <taxon>Agaricomycetes</taxon>
        <taxon>Agaricomycetidae</taxon>
        <taxon>Boletales</taxon>
        <taxon>Boletineae</taxon>
        <taxon>Boletaceae</taxon>
        <taxon>Boletoideae</taxon>
        <taxon>Boletus</taxon>
    </lineage>
</organism>
<dbReference type="EMBL" id="WHUW01000013">
    <property type="protein sequence ID" value="KAF8439936.1"/>
    <property type="molecule type" value="Genomic_DNA"/>
</dbReference>
<proteinExistence type="predicted"/>
<reference evidence="1" key="1">
    <citation type="submission" date="2019-10" db="EMBL/GenBank/DDBJ databases">
        <authorList>
            <consortium name="DOE Joint Genome Institute"/>
            <person name="Kuo A."/>
            <person name="Miyauchi S."/>
            <person name="Kiss E."/>
            <person name="Drula E."/>
            <person name="Kohler A."/>
            <person name="Sanchez-Garcia M."/>
            <person name="Andreopoulos B."/>
            <person name="Barry K.W."/>
            <person name="Bonito G."/>
            <person name="Buee M."/>
            <person name="Carver A."/>
            <person name="Chen C."/>
            <person name="Cichocki N."/>
            <person name="Clum A."/>
            <person name="Culley D."/>
            <person name="Crous P.W."/>
            <person name="Fauchery L."/>
            <person name="Girlanda M."/>
            <person name="Hayes R."/>
            <person name="Keri Z."/>
            <person name="LaButti K."/>
            <person name="Lipzen A."/>
            <person name="Lombard V."/>
            <person name="Magnuson J."/>
            <person name="Maillard F."/>
            <person name="Morin E."/>
            <person name="Murat C."/>
            <person name="Nolan M."/>
            <person name="Ohm R."/>
            <person name="Pangilinan J."/>
            <person name="Pereira M."/>
            <person name="Perotto S."/>
            <person name="Peter M."/>
            <person name="Riley R."/>
            <person name="Sitrit Y."/>
            <person name="Stielow B."/>
            <person name="Szollosi G."/>
            <person name="Zifcakova L."/>
            <person name="Stursova M."/>
            <person name="Spatafora J.W."/>
            <person name="Tedersoo L."/>
            <person name="Vaario L.-M."/>
            <person name="Yamada A."/>
            <person name="Yan M."/>
            <person name="Wang P."/>
            <person name="Xu J."/>
            <person name="Bruns T."/>
            <person name="Baldrian P."/>
            <person name="Vilgalys R."/>
            <person name="Henrissat B."/>
            <person name="Grigoriev I.V."/>
            <person name="Hibbett D."/>
            <person name="Nagy L.G."/>
            <person name="Martin F.M."/>
        </authorList>
    </citation>
    <scope>NUCLEOTIDE SEQUENCE</scope>
    <source>
        <strain evidence="1">BED1</strain>
    </source>
</reference>
<dbReference type="AlphaFoldDB" id="A0AAD4BUE6"/>